<evidence type="ECO:0000256" key="6">
    <source>
        <dbReference type="ARBA" id="ARBA00023141"/>
    </source>
</evidence>
<dbReference type="STRING" id="647113.Metok_1079"/>
<dbReference type="InterPro" id="IPR011060">
    <property type="entry name" value="RibuloseP-bd_barrel"/>
</dbReference>
<evidence type="ECO:0000259" key="9">
    <source>
        <dbReference type="Pfam" id="PF00697"/>
    </source>
</evidence>
<dbReference type="InterPro" id="IPR044643">
    <property type="entry name" value="TrpF_fam"/>
</dbReference>
<keyword evidence="7 8" id="KW-0413">Isomerase</keyword>
<keyword evidence="11" id="KW-1185">Reference proteome</keyword>
<dbReference type="Gene3D" id="3.20.20.70">
    <property type="entry name" value="Aldolase class I"/>
    <property type="match status" value="1"/>
</dbReference>
<dbReference type="KEGG" id="mok:Metok_1079"/>
<dbReference type="Pfam" id="PF00697">
    <property type="entry name" value="PRAI"/>
    <property type="match status" value="1"/>
</dbReference>
<dbReference type="OrthoDB" id="27513at2157"/>
<dbReference type="PANTHER" id="PTHR42894">
    <property type="entry name" value="N-(5'-PHOSPHORIBOSYL)ANTHRANILATE ISOMERASE"/>
    <property type="match status" value="1"/>
</dbReference>
<dbReference type="GO" id="GO:0004640">
    <property type="term" value="F:phosphoribosylanthranilate isomerase activity"/>
    <property type="evidence" value="ECO:0007669"/>
    <property type="project" value="UniProtKB-UniRule"/>
</dbReference>
<dbReference type="AlphaFoldDB" id="F8ANJ5"/>
<comment type="catalytic activity">
    <reaction evidence="1 8">
        <text>N-(5-phospho-beta-D-ribosyl)anthranilate = 1-(2-carboxyphenylamino)-1-deoxy-D-ribulose 5-phosphate</text>
        <dbReference type="Rhea" id="RHEA:21540"/>
        <dbReference type="ChEBI" id="CHEBI:18277"/>
        <dbReference type="ChEBI" id="CHEBI:58613"/>
        <dbReference type="EC" id="5.3.1.24"/>
    </reaction>
</comment>
<evidence type="ECO:0000256" key="7">
    <source>
        <dbReference type="ARBA" id="ARBA00023235"/>
    </source>
</evidence>
<dbReference type="CDD" id="cd00405">
    <property type="entry name" value="PRAI"/>
    <property type="match status" value="1"/>
</dbReference>
<keyword evidence="4 8" id="KW-0028">Amino-acid biosynthesis</keyword>
<keyword evidence="5 8" id="KW-0822">Tryptophan biosynthesis</keyword>
<evidence type="ECO:0000256" key="1">
    <source>
        <dbReference type="ARBA" id="ARBA00001164"/>
    </source>
</evidence>
<organism evidence="10 11">
    <name type="scientific">Methanothermococcus okinawensis (strain DSM 14208 / JCM 11175 / IH1)</name>
    <dbReference type="NCBI Taxonomy" id="647113"/>
    <lineage>
        <taxon>Archaea</taxon>
        <taxon>Methanobacteriati</taxon>
        <taxon>Methanobacteriota</taxon>
        <taxon>Methanomada group</taxon>
        <taxon>Methanococci</taxon>
        <taxon>Methanococcales</taxon>
        <taxon>Methanococcaceae</taxon>
        <taxon>Methanothermococcus</taxon>
    </lineage>
</organism>
<evidence type="ECO:0000256" key="8">
    <source>
        <dbReference type="HAMAP-Rule" id="MF_00135"/>
    </source>
</evidence>
<dbReference type="UniPathway" id="UPA00035">
    <property type="reaction ID" value="UER00042"/>
</dbReference>
<dbReference type="NCBIfam" id="NF002304">
    <property type="entry name" value="PRK01222.2-4"/>
    <property type="match status" value="1"/>
</dbReference>
<dbReference type="InterPro" id="IPR001240">
    <property type="entry name" value="PRAI_dom"/>
</dbReference>
<dbReference type="EC" id="5.3.1.24" evidence="8"/>
<evidence type="ECO:0000256" key="3">
    <source>
        <dbReference type="ARBA" id="ARBA00007571"/>
    </source>
</evidence>
<proteinExistence type="inferred from homology"/>
<gene>
    <name evidence="8" type="primary">trpF</name>
    <name evidence="10" type="ordered locus">Metok_1079</name>
</gene>
<accession>F8ANJ5</accession>
<evidence type="ECO:0000256" key="4">
    <source>
        <dbReference type="ARBA" id="ARBA00022605"/>
    </source>
</evidence>
<keyword evidence="6 8" id="KW-0057">Aromatic amino acid biosynthesis</keyword>
<dbReference type="Proteomes" id="UP000009296">
    <property type="component" value="Chromosome"/>
</dbReference>
<evidence type="ECO:0000313" key="10">
    <source>
        <dbReference type="EMBL" id="AEH07049.1"/>
    </source>
</evidence>
<evidence type="ECO:0000256" key="5">
    <source>
        <dbReference type="ARBA" id="ARBA00022822"/>
    </source>
</evidence>
<dbReference type="HOGENOM" id="CLU_076364_2_1_2"/>
<dbReference type="GeneID" id="10773235"/>
<name>F8ANJ5_METOI</name>
<comment type="pathway">
    <text evidence="2 8">Amino-acid biosynthesis; L-tryptophan biosynthesis; L-tryptophan from chorismate: step 3/5.</text>
</comment>
<comment type="similarity">
    <text evidence="3 8">Belongs to the TrpF family.</text>
</comment>
<dbReference type="GO" id="GO:0000162">
    <property type="term" value="P:L-tryptophan biosynthetic process"/>
    <property type="evidence" value="ECO:0007669"/>
    <property type="project" value="UniProtKB-UniRule"/>
</dbReference>
<protein>
    <recommendedName>
        <fullName evidence="8">N-(5'-phosphoribosyl)anthranilate isomerase</fullName>
        <shortName evidence="8">PRAI</shortName>
        <ecNumber evidence="8">5.3.1.24</ecNumber>
    </recommendedName>
</protein>
<dbReference type="PANTHER" id="PTHR42894:SF1">
    <property type="entry name" value="N-(5'-PHOSPHORIBOSYL)ANTHRANILATE ISOMERASE"/>
    <property type="match status" value="1"/>
</dbReference>
<dbReference type="InterPro" id="IPR013785">
    <property type="entry name" value="Aldolase_TIM"/>
</dbReference>
<dbReference type="EMBL" id="CP002792">
    <property type="protein sequence ID" value="AEH07049.1"/>
    <property type="molecule type" value="Genomic_DNA"/>
</dbReference>
<evidence type="ECO:0000256" key="2">
    <source>
        <dbReference type="ARBA" id="ARBA00004664"/>
    </source>
</evidence>
<dbReference type="SUPFAM" id="SSF51366">
    <property type="entry name" value="Ribulose-phoshate binding barrel"/>
    <property type="match status" value="1"/>
</dbReference>
<sequence length="208" mass="23348">MFIKICGIKSKEELKVVEKYANATGVIVKSESKRNISLEKAKELMEIANIPVYAVSTVNNYNEWKDIIEKTGTKYIQIHSKMDANEIAKLKNSYNINITKAFKVPSLSSNPEKDAENLINEIKKYINIVDNILLDTGKGCGITHDLRVSKIIAKKFNIILAGGLNPDNIKEIVKYVQPYGVDLSSGVEKDNRKDESLIKSFIKNLNEA</sequence>
<reference evidence="10" key="1">
    <citation type="submission" date="2011-05" db="EMBL/GenBank/DDBJ databases">
        <title>Complete sequence of chromosome of Methanothermococcus okinawensis IH1.</title>
        <authorList>
            <consortium name="US DOE Joint Genome Institute"/>
            <person name="Lucas S."/>
            <person name="Han J."/>
            <person name="Lapidus A."/>
            <person name="Cheng J.-F."/>
            <person name="Goodwin L."/>
            <person name="Pitluck S."/>
            <person name="Peters L."/>
            <person name="Mikhailova N."/>
            <person name="Held B."/>
            <person name="Han C."/>
            <person name="Tapia R."/>
            <person name="Land M."/>
            <person name="Hauser L."/>
            <person name="Kyrpides N."/>
            <person name="Ivanova N."/>
            <person name="Pagani I."/>
            <person name="Sieprawska-Lupa M."/>
            <person name="Takai K."/>
            <person name="Miyazaki J."/>
            <person name="Whitman W."/>
            <person name="Woyke T."/>
        </authorList>
    </citation>
    <scope>NUCLEOTIDE SEQUENCE</scope>
    <source>
        <strain evidence="10">IH1</strain>
    </source>
</reference>
<dbReference type="eggNOG" id="arCOG01983">
    <property type="taxonomic scope" value="Archaea"/>
</dbReference>
<dbReference type="HAMAP" id="MF_00135">
    <property type="entry name" value="PRAI"/>
    <property type="match status" value="1"/>
</dbReference>
<dbReference type="RefSeq" id="WP_013867233.1">
    <property type="nucleotide sequence ID" value="NC_015636.1"/>
</dbReference>
<feature type="domain" description="N-(5'phosphoribosyl) anthranilate isomerase (PRAI)" evidence="9">
    <location>
        <begin position="4"/>
        <end position="204"/>
    </location>
</feature>
<evidence type="ECO:0000313" key="11">
    <source>
        <dbReference type="Proteomes" id="UP000009296"/>
    </source>
</evidence>